<comment type="caution">
    <text evidence="11">The sequence shown here is derived from an EMBL/GenBank/DDBJ whole genome shotgun (WGS) entry which is preliminary data.</text>
</comment>
<keyword evidence="12" id="KW-1185">Reference proteome</keyword>
<dbReference type="Pfam" id="PF14416">
    <property type="entry name" value="PMR5N"/>
    <property type="match status" value="1"/>
</dbReference>
<proteinExistence type="inferred from homology"/>
<comment type="similarity">
    <text evidence="2">Belongs to the PC-esterase family. TBL subfamily.</text>
</comment>
<feature type="transmembrane region" description="Helical" evidence="8">
    <location>
        <begin position="12"/>
        <end position="31"/>
    </location>
</feature>
<keyword evidence="5 8" id="KW-1133">Transmembrane helix</keyword>
<dbReference type="InterPro" id="IPR029962">
    <property type="entry name" value="TBL"/>
</dbReference>
<comment type="subcellular location">
    <subcellularLocation>
        <location evidence="1">Golgi apparatus membrane</location>
        <topology evidence="1">Single-pass type II membrane protein</topology>
    </subcellularLocation>
</comment>
<keyword evidence="4" id="KW-0735">Signal-anchor</keyword>
<dbReference type="GO" id="GO:0000139">
    <property type="term" value="C:Golgi membrane"/>
    <property type="evidence" value="ECO:0007669"/>
    <property type="project" value="UniProtKB-SubCell"/>
</dbReference>
<evidence type="ECO:0000259" key="9">
    <source>
        <dbReference type="Pfam" id="PF13839"/>
    </source>
</evidence>
<dbReference type="Pfam" id="PF13839">
    <property type="entry name" value="PC-Esterase"/>
    <property type="match status" value="1"/>
</dbReference>
<dbReference type="OrthoDB" id="630188at2759"/>
<feature type="domain" description="Trichome birefringence-like N-terminal" evidence="10">
    <location>
        <begin position="74"/>
        <end position="125"/>
    </location>
</feature>
<dbReference type="AlphaFoldDB" id="A0A9D5H6T6"/>
<dbReference type="PANTHER" id="PTHR32285">
    <property type="entry name" value="PROTEIN TRICHOME BIREFRINGENCE-LIKE 9-RELATED"/>
    <property type="match status" value="1"/>
</dbReference>
<evidence type="ECO:0000313" key="12">
    <source>
        <dbReference type="Proteomes" id="UP001085076"/>
    </source>
</evidence>
<evidence type="ECO:0000256" key="3">
    <source>
        <dbReference type="ARBA" id="ARBA00022692"/>
    </source>
</evidence>
<evidence type="ECO:0000256" key="4">
    <source>
        <dbReference type="ARBA" id="ARBA00022968"/>
    </source>
</evidence>
<feature type="domain" description="Trichome birefringence-like C-terminal" evidence="9">
    <location>
        <begin position="126"/>
        <end position="409"/>
    </location>
</feature>
<keyword evidence="3 8" id="KW-0812">Transmembrane</keyword>
<sequence length="416" mass="47440">MDQWMVIKKSTVCSFLLPPLILSTIIVLHTLNTSNSFTSIPPKGSLIDHNKNAIYEVTKDNSQVLLNGNHDEEACDLFVGSWIRDFRGSIYSNRTCPTLPTLKNCLKHGKDPDYIFWRWKPDGCDLPRLNPSMFLSIVRGKKLAFIGDSLARNQMESLLCLLSQVDTPVNKHKDADEKFQTWYFPSSDFTLMVMWTEFLVVANERIVNGTASNSFDIHLDKINGNWSDKLPGLHIAIISSGNWFFRTNYLYKGGKLVGCIYCRDSSLIDFGPVYAIKSAFTATFEFISRCKECEEGMVIVLRTYTPSHFEHGSWFNGGYCNRSQPLSESEVSFNESAWKIRESQVEELGKVQSVEREGKKKFVLLDVSKAMMLRADGHPGSHWPRIRDVSDCLHWCLPGPIDLWNELLMVILKNNQ</sequence>
<evidence type="ECO:0000256" key="1">
    <source>
        <dbReference type="ARBA" id="ARBA00004323"/>
    </source>
</evidence>
<evidence type="ECO:0000313" key="11">
    <source>
        <dbReference type="EMBL" id="KAJ0965419.1"/>
    </source>
</evidence>
<dbReference type="EMBL" id="JAGGNH010000008">
    <property type="protein sequence ID" value="KAJ0965419.1"/>
    <property type="molecule type" value="Genomic_DNA"/>
</dbReference>
<dbReference type="PANTHER" id="PTHR32285:SF253">
    <property type="entry name" value="OS06G0234600 PROTEIN"/>
    <property type="match status" value="1"/>
</dbReference>
<reference evidence="11" key="2">
    <citation type="journal article" date="2022" name="Hortic Res">
        <title>The genome of Dioscorea zingiberensis sheds light on the biosynthesis, origin and evolution of the medicinally important diosgenin saponins.</title>
        <authorList>
            <person name="Li Y."/>
            <person name="Tan C."/>
            <person name="Li Z."/>
            <person name="Guo J."/>
            <person name="Li S."/>
            <person name="Chen X."/>
            <person name="Wang C."/>
            <person name="Dai X."/>
            <person name="Yang H."/>
            <person name="Song W."/>
            <person name="Hou L."/>
            <person name="Xu J."/>
            <person name="Tong Z."/>
            <person name="Xu A."/>
            <person name="Yuan X."/>
            <person name="Wang W."/>
            <person name="Yang Q."/>
            <person name="Chen L."/>
            <person name="Sun Z."/>
            <person name="Wang K."/>
            <person name="Pan B."/>
            <person name="Chen J."/>
            <person name="Bao Y."/>
            <person name="Liu F."/>
            <person name="Qi X."/>
            <person name="Gang D.R."/>
            <person name="Wen J."/>
            <person name="Li J."/>
        </authorList>
    </citation>
    <scope>NUCLEOTIDE SEQUENCE</scope>
    <source>
        <strain evidence="11">Dzin_1.0</strain>
    </source>
</reference>
<evidence type="ECO:0008006" key="13">
    <source>
        <dbReference type="Google" id="ProtNLM"/>
    </source>
</evidence>
<gene>
    <name evidence="11" type="ORF">J5N97_026557</name>
</gene>
<evidence type="ECO:0000256" key="8">
    <source>
        <dbReference type="SAM" id="Phobius"/>
    </source>
</evidence>
<reference evidence="11" key="1">
    <citation type="submission" date="2021-03" db="EMBL/GenBank/DDBJ databases">
        <authorList>
            <person name="Li Z."/>
            <person name="Yang C."/>
        </authorList>
    </citation>
    <scope>NUCLEOTIDE SEQUENCE</scope>
    <source>
        <strain evidence="11">Dzin_1.0</strain>
        <tissue evidence="11">Leaf</tissue>
    </source>
</reference>
<evidence type="ECO:0000256" key="6">
    <source>
        <dbReference type="ARBA" id="ARBA00023034"/>
    </source>
</evidence>
<accession>A0A9D5H6T6</accession>
<protein>
    <recommendedName>
        <fullName evidence="13">Trichome birefringence-like N-terminal domain-containing protein</fullName>
    </recommendedName>
</protein>
<name>A0A9D5H6T6_9LILI</name>
<keyword evidence="6" id="KW-0333">Golgi apparatus</keyword>
<evidence type="ECO:0000256" key="2">
    <source>
        <dbReference type="ARBA" id="ARBA00007727"/>
    </source>
</evidence>
<evidence type="ECO:0000256" key="5">
    <source>
        <dbReference type="ARBA" id="ARBA00022989"/>
    </source>
</evidence>
<evidence type="ECO:0000256" key="7">
    <source>
        <dbReference type="ARBA" id="ARBA00023136"/>
    </source>
</evidence>
<dbReference type="InterPro" id="IPR026057">
    <property type="entry name" value="TBL_C"/>
</dbReference>
<dbReference type="GO" id="GO:1990538">
    <property type="term" value="F:xylan O-acetyltransferase activity"/>
    <property type="evidence" value="ECO:0007669"/>
    <property type="project" value="UniProtKB-ARBA"/>
</dbReference>
<dbReference type="Proteomes" id="UP001085076">
    <property type="component" value="Miscellaneous, Linkage group lg08"/>
</dbReference>
<dbReference type="InterPro" id="IPR025846">
    <property type="entry name" value="TBL_N"/>
</dbReference>
<organism evidence="11 12">
    <name type="scientific">Dioscorea zingiberensis</name>
    <dbReference type="NCBI Taxonomy" id="325984"/>
    <lineage>
        <taxon>Eukaryota</taxon>
        <taxon>Viridiplantae</taxon>
        <taxon>Streptophyta</taxon>
        <taxon>Embryophyta</taxon>
        <taxon>Tracheophyta</taxon>
        <taxon>Spermatophyta</taxon>
        <taxon>Magnoliopsida</taxon>
        <taxon>Liliopsida</taxon>
        <taxon>Dioscoreales</taxon>
        <taxon>Dioscoreaceae</taxon>
        <taxon>Dioscorea</taxon>
    </lineage>
</organism>
<keyword evidence="7 8" id="KW-0472">Membrane</keyword>
<evidence type="ECO:0000259" key="10">
    <source>
        <dbReference type="Pfam" id="PF14416"/>
    </source>
</evidence>